<gene>
    <name evidence="1" type="ORF">C5746_05650</name>
</gene>
<dbReference type="KEGG" id="sata:C5746_05650"/>
<protein>
    <submittedName>
        <fullName evidence="1">Uncharacterized protein</fullName>
    </submittedName>
</protein>
<name>A0A2Z5J873_STRAR</name>
<evidence type="ECO:0000313" key="2">
    <source>
        <dbReference type="Proteomes" id="UP000252698"/>
    </source>
</evidence>
<reference evidence="1 2" key="1">
    <citation type="journal article" date="2018" name="Front. Microbiol.">
        <title>Genome Sequencing of Streptomyces atratus SCSIOZH16 and Activation Production of Nocardamine via Metabolic Engineering.</title>
        <authorList>
            <person name="Li Y."/>
            <person name="Zhang C."/>
            <person name="Liu C."/>
            <person name="Ju J."/>
            <person name="Ma J."/>
        </authorList>
    </citation>
    <scope>NUCLEOTIDE SEQUENCE [LARGE SCALE GENOMIC DNA]</scope>
    <source>
        <strain evidence="1 2">SCSIO_ZH16</strain>
    </source>
</reference>
<organism evidence="1 2">
    <name type="scientific">Streptomyces atratus</name>
    <dbReference type="NCBI Taxonomy" id="1893"/>
    <lineage>
        <taxon>Bacteria</taxon>
        <taxon>Bacillati</taxon>
        <taxon>Actinomycetota</taxon>
        <taxon>Actinomycetes</taxon>
        <taxon>Kitasatosporales</taxon>
        <taxon>Streptomycetaceae</taxon>
        <taxon>Streptomyces</taxon>
    </lineage>
</organism>
<dbReference type="Proteomes" id="UP000252698">
    <property type="component" value="Chromosome"/>
</dbReference>
<dbReference type="AlphaFoldDB" id="A0A2Z5J873"/>
<sequence>MRGQFRADVVRHGVQALFGQYGGPGTAGVLVHAASGGVADGGLRKGEACADAAGRPCRCGIAAMGGVRRQQERLPAERAITDRSRTFKSFTIG</sequence>
<accession>A0A2Z5J873</accession>
<evidence type="ECO:0000313" key="1">
    <source>
        <dbReference type="EMBL" id="AXE76499.1"/>
    </source>
</evidence>
<proteinExistence type="predicted"/>
<dbReference type="EMBL" id="CP027306">
    <property type="protein sequence ID" value="AXE76499.1"/>
    <property type="molecule type" value="Genomic_DNA"/>
</dbReference>